<evidence type="ECO:0000256" key="1">
    <source>
        <dbReference type="ARBA" id="ARBA00022679"/>
    </source>
</evidence>
<dbReference type="PROSITE" id="PS00380">
    <property type="entry name" value="RHODANESE_1"/>
    <property type="match status" value="1"/>
</dbReference>
<evidence type="ECO:0000313" key="5">
    <source>
        <dbReference type="Proteomes" id="UP001596514"/>
    </source>
</evidence>
<comment type="caution">
    <text evidence="4">The sequence shown here is derived from an EMBL/GenBank/DDBJ whole genome shotgun (WGS) entry which is preliminary data.</text>
</comment>
<dbReference type="PROSITE" id="PS50206">
    <property type="entry name" value="RHODANESE_3"/>
    <property type="match status" value="2"/>
</dbReference>
<accession>A0ABW2SWG7</accession>
<organism evidence="4 5">
    <name type="scientific">Streptosporangium amethystogenes subsp. fukuiense</name>
    <dbReference type="NCBI Taxonomy" id="698418"/>
    <lineage>
        <taxon>Bacteria</taxon>
        <taxon>Bacillati</taxon>
        <taxon>Actinomycetota</taxon>
        <taxon>Actinomycetes</taxon>
        <taxon>Streptosporangiales</taxon>
        <taxon>Streptosporangiaceae</taxon>
        <taxon>Streptosporangium</taxon>
    </lineage>
</organism>
<feature type="domain" description="Rhodanese" evidence="3">
    <location>
        <begin position="177"/>
        <end position="289"/>
    </location>
</feature>
<feature type="domain" description="Rhodanese" evidence="3">
    <location>
        <begin position="31"/>
        <end position="149"/>
    </location>
</feature>
<dbReference type="CDD" id="cd01448">
    <property type="entry name" value="TST_Repeat_1"/>
    <property type="match status" value="1"/>
</dbReference>
<keyword evidence="1 4" id="KW-0808">Transferase</keyword>
<sequence>MTTERHPPTPSRSPRGEVFVSADELARLLTGDRPPIVLDIRLANDGPDGRPEYAAGHIPGAVFVDVAADLQSEPGGLAGRRPLPDIARLQSRAREWGVNDGDAVVVYDSAFGTKAGRAWWVLRWAGVADVRLLDGGLSAWAGRGHEVSTVEPAPPPGTVTLSAGHLPVLDADGAAEYAAAGRLLDARAPEVYRGEPAEPRRPRTGHIPGAISAPTHGNLTATGLLAGEDTLRRRFAGLGADGTAPVGVYCGGGVWAAHEVAVLAGLGIPAGLFVGSFSAWEADPRREVTVGDDPGR</sequence>
<dbReference type="GO" id="GO:0016740">
    <property type="term" value="F:transferase activity"/>
    <property type="evidence" value="ECO:0007669"/>
    <property type="project" value="UniProtKB-KW"/>
</dbReference>
<name>A0ABW2SWG7_9ACTN</name>
<dbReference type="Proteomes" id="UP001596514">
    <property type="component" value="Unassembled WGS sequence"/>
</dbReference>
<dbReference type="Gene3D" id="3.40.250.10">
    <property type="entry name" value="Rhodanese-like domain"/>
    <property type="match status" value="2"/>
</dbReference>
<dbReference type="EMBL" id="JBHTEE010000001">
    <property type="protein sequence ID" value="MFC7600610.1"/>
    <property type="molecule type" value="Genomic_DNA"/>
</dbReference>
<evidence type="ECO:0000259" key="3">
    <source>
        <dbReference type="PROSITE" id="PS50206"/>
    </source>
</evidence>
<keyword evidence="5" id="KW-1185">Reference proteome</keyword>
<dbReference type="PANTHER" id="PTHR11364:SF27">
    <property type="entry name" value="SULFURTRANSFERASE"/>
    <property type="match status" value="1"/>
</dbReference>
<dbReference type="InterPro" id="IPR036873">
    <property type="entry name" value="Rhodanese-like_dom_sf"/>
</dbReference>
<reference evidence="5" key="1">
    <citation type="journal article" date="2019" name="Int. J. Syst. Evol. Microbiol.">
        <title>The Global Catalogue of Microorganisms (GCM) 10K type strain sequencing project: providing services to taxonomists for standard genome sequencing and annotation.</title>
        <authorList>
            <consortium name="The Broad Institute Genomics Platform"/>
            <consortium name="The Broad Institute Genome Sequencing Center for Infectious Disease"/>
            <person name="Wu L."/>
            <person name="Ma J."/>
        </authorList>
    </citation>
    <scope>NUCLEOTIDE SEQUENCE [LARGE SCALE GENOMIC DNA]</scope>
    <source>
        <strain evidence="5">JCM 10083</strain>
    </source>
</reference>
<dbReference type="InterPro" id="IPR045078">
    <property type="entry name" value="TST/MPST-like"/>
</dbReference>
<evidence type="ECO:0000256" key="2">
    <source>
        <dbReference type="ARBA" id="ARBA00022737"/>
    </source>
</evidence>
<dbReference type="EC" id="2.8.1.-" evidence="4"/>
<gene>
    <name evidence="4" type="ORF">ACFQVD_10930</name>
</gene>
<protein>
    <submittedName>
        <fullName evidence="4">Sulfurtransferase</fullName>
        <ecNumber evidence="4">2.8.1.-</ecNumber>
    </submittedName>
</protein>
<dbReference type="InterPro" id="IPR001763">
    <property type="entry name" value="Rhodanese-like_dom"/>
</dbReference>
<proteinExistence type="predicted"/>
<dbReference type="SMART" id="SM00450">
    <property type="entry name" value="RHOD"/>
    <property type="match status" value="2"/>
</dbReference>
<dbReference type="InterPro" id="IPR001307">
    <property type="entry name" value="Thiosulphate_STrfase_CS"/>
</dbReference>
<dbReference type="Pfam" id="PF00581">
    <property type="entry name" value="Rhodanese"/>
    <property type="match status" value="2"/>
</dbReference>
<evidence type="ECO:0000313" key="4">
    <source>
        <dbReference type="EMBL" id="MFC7600610.1"/>
    </source>
</evidence>
<keyword evidence="2" id="KW-0677">Repeat</keyword>
<dbReference type="RefSeq" id="WP_364153572.1">
    <property type="nucleotide sequence ID" value="NZ_JBHSIJ010000002.1"/>
</dbReference>
<dbReference type="SUPFAM" id="SSF52821">
    <property type="entry name" value="Rhodanese/Cell cycle control phosphatase"/>
    <property type="match status" value="2"/>
</dbReference>
<dbReference type="PANTHER" id="PTHR11364">
    <property type="entry name" value="THIOSULFATE SULFERTANSFERASE"/>
    <property type="match status" value="1"/>
</dbReference>